<dbReference type="InterPro" id="IPR042193">
    <property type="entry name" value="FHIPEP_3"/>
</dbReference>
<keyword evidence="7" id="KW-0653">Protein transport</keyword>
<dbReference type="GO" id="GO:0005886">
    <property type="term" value="C:plasma membrane"/>
    <property type="evidence" value="ECO:0007669"/>
    <property type="project" value="UniProtKB-SubCell"/>
</dbReference>
<feature type="transmembrane region" description="Helical" evidence="7">
    <location>
        <begin position="188"/>
        <end position="209"/>
    </location>
</feature>
<dbReference type="InterPro" id="IPR042196">
    <property type="entry name" value="FHIPEP_4"/>
</dbReference>
<dbReference type="AlphaFoldDB" id="A0A0F7CJ36"/>
<feature type="transmembrane region" description="Helical" evidence="7">
    <location>
        <begin position="102"/>
        <end position="120"/>
    </location>
</feature>
<evidence type="ECO:0000256" key="5">
    <source>
        <dbReference type="ARBA" id="ARBA00022989"/>
    </source>
</evidence>
<comment type="function">
    <text evidence="7">Required for formation of the rod structure of the flagellar apparatus. Together with FliI and FliH, may constitute the export apparatus of flagellin.</text>
</comment>
<dbReference type="RefSeq" id="WP_025696145.1">
    <property type="nucleotide sequence ID" value="NZ_ASQQ01000431.1"/>
</dbReference>
<comment type="subcellular location">
    <subcellularLocation>
        <location evidence="1 7">Cell membrane</location>
        <topology evidence="1 7">Multi-pass membrane protein</topology>
    </subcellularLocation>
</comment>
<dbReference type="PATRIC" id="fig|1333534.5.peg.2650"/>
<dbReference type="HOGENOM" id="CLU_015346_3_0_9"/>
<dbReference type="Gene3D" id="1.10.8.540">
    <property type="entry name" value="FHIPEP family, domain 3"/>
    <property type="match status" value="1"/>
</dbReference>
<keyword evidence="8" id="KW-0969">Cilium</keyword>
<dbReference type="InterPro" id="IPR025505">
    <property type="entry name" value="FHIPEP_CS"/>
</dbReference>
<dbReference type="Gene3D" id="3.40.50.12790">
    <property type="entry name" value="FHIPEP family, domain 4"/>
    <property type="match status" value="1"/>
</dbReference>
<feature type="transmembrane region" description="Helical" evidence="7">
    <location>
        <begin position="230"/>
        <end position="250"/>
    </location>
</feature>
<name>A0A0F7CJ36_PAEDU</name>
<dbReference type="Gene3D" id="3.40.30.60">
    <property type="entry name" value="FHIPEP family, domain 1"/>
    <property type="match status" value="1"/>
</dbReference>
<keyword evidence="7" id="KW-1005">Bacterial flagellum biogenesis</keyword>
<dbReference type="PANTHER" id="PTHR30161:SF1">
    <property type="entry name" value="FLAGELLAR BIOSYNTHESIS PROTEIN FLHA-RELATED"/>
    <property type="match status" value="1"/>
</dbReference>
<keyword evidence="5 7" id="KW-1133">Transmembrane helix</keyword>
<keyword evidence="4 7" id="KW-0812">Transmembrane</keyword>
<dbReference type="InterPro" id="IPR001712">
    <property type="entry name" value="T3SS_FHIPEP"/>
</dbReference>
<evidence type="ECO:0000313" key="9">
    <source>
        <dbReference type="Proteomes" id="UP000034189"/>
    </source>
</evidence>
<organism evidence="8 9">
    <name type="scientific">Paenibacillus durus ATCC 35681</name>
    <dbReference type="NCBI Taxonomy" id="1333534"/>
    <lineage>
        <taxon>Bacteria</taxon>
        <taxon>Bacillati</taxon>
        <taxon>Bacillota</taxon>
        <taxon>Bacilli</taxon>
        <taxon>Bacillales</taxon>
        <taxon>Paenibacillaceae</taxon>
        <taxon>Paenibacillus</taxon>
    </lineage>
</organism>
<feature type="transmembrane region" description="Helical" evidence="7">
    <location>
        <begin position="30"/>
        <end position="47"/>
    </location>
</feature>
<feature type="transmembrane region" description="Helical" evidence="7">
    <location>
        <begin position="270"/>
        <end position="303"/>
    </location>
</feature>
<dbReference type="NCBIfam" id="TIGR01398">
    <property type="entry name" value="FlhA"/>
    <property type="match status" value="1"/>
</dbReference>
<keyword evidence="6 7" id="KW-0472">Membrane</keyword>
<reference evidence="8 9" key="1">
    <citation type="submission" date="2015-03" db="EMBL/GenBank/DDBJ databases">
        <authorList>
            <person name="Abdul Halim M."/>
        </authorList>
    </citation>
    <scope>NUCLEOTIDE SEQUENCE [LARGE SCALE GENOMIC DNA]</scope>
    <source>
        <strain evidence="8 9">ATCC 35681</strain>
    </source>
</reference>
<evidence type="ECO:0000256" key="3">
    <source>
        <dbReference type="ARBA" id="ARBA00022475"/>
    </source>
</evidence>
<evidence type="ECO:0000313" key="8">
    <source>
        <dbReference type="EMBL" id="AKG35210.1"/>
    </source>
</evidence>
<dbReference type="InterPro" id="IPR042194">
    <property type="entry name" value="FHIPEP_1"/>
</dbReference>
<reference evidence="8 9" key="2">
    <citation type="journal article" date="2016" name="Genome Announc.">
        <title>Genome Sequence of a Gram-Positive Diazotroph, Paenibacillus durus Type Strain ATCC 35681.</title>
        <authorList>
            <person name="Halim M.A."/>
            <person name="Rahman A.Y."/>
            <person name="Sim K.S."/>
            <person name="Yam H.C."/>
            <person name="Rahim A.A."/>
            <person name="Ghazali A.H."/>
            <person name="Najimudin N."/>
        </authorList>
    </citation>
    <scope>NUCLEOTIDE SEQUENCE [LARGE SCALE GENOMIC DNA]</scope>
    <source>
        <strain evidence="8 9">ATCC 35681</strain>
    </source>
</reference>
<dbReference type="PROSITE" id="PS00994">
    <property type="entry name" value="FHIPEP"/>
    <property type="match status" value="1"/>
</dbReference>
<keyword evidence="8" id="KW-0282">Flagellum</keyword>
<dbReference type="EMBL" id="CP011114">
    <property type="protein sequence ID" value="AKG35210.1"/>
    <property type="molecule type" value="Genomic_DNA"/>
</dbReference>
<keyword evidence="3 7" id="KW-1003">Cell membrane</keyword>
<dbReference type="PRINTS" id="PR00949">
    <property type="entry name" value="TYPE3IMAPROT"/>
</dbReference>
<protein>
    <recommendedName>
        <fullName evidence="7">Flagellar biosynthesis protein FlhA</fullName>
    </recommendedName>
</protein>
<dbReference type="GO" id="GO:0009306">
    <property type="term" value="P:protein secretion"/>
    <property type="evidence" value="ECO:0007669"/>
    <property type="project" value="InterPro"/>
</dbReference>
<feature type="transmembrane region" description="Helical" evidence="7">
    <location>
        <begin position="53"/>
        <end position="72"/>
    </location>
</feature>
<proteinExistence type="inferred from homology"/>
<accession>A0A0F7CJ36</accession>
<dbReference type="Proteomes" id="UP000034189">
    <property type="component" value="Chromosome"/>
</dbReference>
<dbReference type="Pfam" id="PF00771">
    <property type="entry name" value="FHIPEP"/>
    <property type="match status" value="1"/>
</dbReference>
<keyword evidence="7" id="KW-1006">Bacterial flagellum protein export</keyword>
<keyword evidence="8" id="KW-0966">Cell projection</keyword>
<gene>
    <name evidence="7 8" type="primary">flhA</name>
    <name evidence="8" type="ORF">VK70_12015</name>
</gene>
<evidence type="ECO:0000256" key="1">
    <source>
        <dbReference type="ARBA" id="ARBA00004651"/>
    </source>
</evidence>
<dbReference type="InterPro" id="IPR006301">
    <property type="entry name" value="FlhA"/>
</dbReference>
<dbReference type="PIRSF" id="PIRSF005419">
    <property type="entry name" value="FlhA"/>
    <property type="match status" value="1"/>
</dbReference>
<dbReference type="PANTHER" id="PTHR30161">
    <property type="entry name" value="FLAGELLAR EXPORT PROTEIN, MEMBRANE FLHA SUBUNIT-RELATED"/>
    <property type="match status" value="1"/>
</dbReference>
<evidence type="ECO:0000256" key="4">
    <source>
        <dbReference type="ARBA" id="ARBA00022692"/>
    </source>
</evidence>
<evidence type="ECO:0000256" key="7">
    <source>
        <dbReference type="RuleBase" id="RU364093"/>
    </source>
</evidence>
<evidence type="ECO:0000256" key="2">
    <source>
        <dbReference type="ARBA" id="ARBA00008835"/>
    </source>
</evidence>
<comment type="similarity">
    <text evidence="2 7">Belongs to the FHIPEP (flagella/HR/invasion proteins export pore) family.</text>
</comment>
<evidence type="ECO:0000256" key="6">
    <source>
        <dbReference type="ARBA" id="ARBA00023136"/>
    </source>
</evidence>
<keyword evidence="7" id="KW-0813">Transport</keyword>
<dbReference type="OrthoDB" id="9759185at2"/>
<dbReference type="GO" id="GO:0044780">
    <property type="term" value="P:bacterial-type flagellum assembly"/>
    <property type="evidence" value="ECO:0007669"/>
    <property type="project" value="InterPro"/>
</dbReference>
<feature type="transmembrane region" description="Helical" evidence="7">
    <location>
        <begin position="6"/>
        <end position="23"/>
    </location>
</feature>
<sequence length="677" mass="74401">MKARDLTVLIGIIGIVLMMILPIPSGLLDLLLVINISIALTIILVAMNTKEPLQFSIFPSLLLITTLFRLALNISTTKLILSEGEAGSVVATFGGWIARGQVAIGFIVFLILVVVQFIVITKGSERVAEVGARFTLDAMPGKQMSIDADLNAGMINEQQARERRRNIEREADFYGAMDGASKFVKGDAIASIIILLINLIGGFIIGIAVHGMPFQDALSTYSVLTIGDGLVSQIPALLISTAAGLIVTRASSDGNLAEDLTGQLLSYPKLLYIVAVTVAFLGLFTPIHAITTLPLAGLMAYSAYRMTQNLSRKAIEEEQLVEEQQIEEVRSPESVISLLNVDPIEFEFGYGLIPLADTQQGGDLLDRIIMIRRQCALEMGLVVPVIRIRDNIQLKPNEYVIKIKGNQVGGGELLLNHYLAMSPGYDDESITGIETIEPSFGLPALWINESVKERAELAGYTVVDPPSVVATHLTELIKRHGHELIGRQETKMLVDNIRESYPVLVDELIPSVLTVGDLQKVLAKLLREKISIRDLVTIFETLADYGTYTKDPDVLTEYVRQSLSRQITQQFSQSGETLKVITVGPTLEKKIAESVQQSEHGSYLALDPVSTQTVYQRLMEQINRLLQSGQQPIVLTSPTIRMYLRQVIERTMQDIPVLSYSELEPNIEIQSVGVVNL</sequence>